<keyword evidence="5 7" id="KW-0411">Iron-sulfur</keyword>
<dbReference type="PANTHER" id="PTHR30454">
    <property type="entry name" value="4-HYDROXY-3-METHYLBUT-2-EN-1-YL DIPHOSPHATE SYNTHASE"/>
    <property type="match status" value="1"/>
</dbReference>
<evidence type="ECO:0000256" key="2">
    <source>
        <dbReference type="ARBA" id="ARBA00022723"/>
    </source>
</evidence>
<feature type="binding site" evidence="7">
    <location>
        <position position="605"/>
    </location>
    <ligand>
        <name>[4Fe-4S] cluster</name>
        <dbReference type="ChEBI" id="CHEBI:49883"/>
    </ligand>
</feature>
<feature type="domain" description="IspG TIM-barrel" evidence="8">
    <location>
        <begin position="16"/>
        <end position="285"/>
    </location>
</feature>
<dbReference type="GO" id="GO:0046429">
    <property type="term" value="F:4-hydroxy-3-methylbut-2-en-1-yl diphosphate synthase activity (ferredoxin)"/>
    <property type="evidence" value="ECO:0007669"/>
    <property type="project" value="UniProtKB-EC"/>
</dbReference>
<comment type="pathway">
    <text evidence="7">Isoprenoid biosynthesis; isopentenyl diphosphate biosynthesis via DXP pathway; isopentenyl diphosphate from 1-deoxy-D-xylulose 5-phosphate: step 5/6.</text>
</comment>
<keyword evidence="2 7" id="KW-0479">Metal-binding</keyword>
<dbReference type="Proteomes" id="UP001210231">
    <property type="component" value="Unassembled WGS sequence"/>
</dbReference>
<dbReference type="InterPro" id="IPR011005">
    <property type="entry name" value="Dihydropteroate_synth-like_sf"/>
</dbReference>
<keyword evidence="3 7" id="KW-0560">Oxidoreductase</keyword>
<gene>
    <name evidence="7 10" type="primary">ispG</name>
    <name evidence="10" type="ORF">O3P16_03855</name>
</gene>
<dbReference type="Pfam" id="PF04551">
    <property type="entry name" value="GcpE"/>
    <property type="match status" value="1"/>
</dbReference>
<dbReference type="RefSeq" id="WP_407030258.1">
    <property type="nucleotide sequence ID" value="NZ_JAQGEF010000003.1"/>
</dbReference>
<keyword evidence="1 7" id="KW-0004">4Fe-4S</keyword>
<proteinExistence type="inferred from homology"/>
<evidence type="ECO:0000313" key="10">
    <source>
        <dbReference type="EMBL" id="MDA3613928.1"/>
    </source>
</evidence>
<feature type="binding site" evidence="7">
    <location>
        <position position="574"/>
    </location>
    <ligand>
        <name>[4Fe-4S] cluster</name>
        <dbReference type="ChEBI" id="CHEBI:49883"/>
    </ligand>
</feature>
<dbReference type="HAMAP" id="MF_00159">
    <property type="entry name" value="IspG"/>
    <property type="match status" value="1"/>
</dbReference>
<evidence type="ECO:0000256" key="1">
    <source>
        <dbReference type="ARBA" id="ARBA00022485"/>
    </source>
</evidence>
<dbReference type="Gene3D" id="3.20.20.20">
    <property type="entry name" value="Dihydropteroate synthase-like"/>
    <property type="match status" value="1"/>
</dbReference>
<comment type="catalytic activity">
    <reaction evidence="7">
        <text>(2E)-4-hydroxy-3-methylbut-2-enyl diphosphate + oxidized [flavodoxin] + H2O + 2 H(+) = 2-C-methyl-D-erythritol 2,4-cyclic diphosphate + reduced [flavodoxin]</text>
        <dbReference type="Rhea" id="RHEA:43604"/>
        <dbReference type="Rhea" id="RHEA-COMP:10622"/>
        <dbReference type="Rhea" id="RHEA-COMP:10623"/>
        <dbReference type="ChEBI" id="CHEBI:15377"/>
        <dbReference type="ChEBI" id="CHEBI:15378"/>
        <dbReference type="ChEBI" id="CHEBI:57618"/>
        <dbReference type="ChEBI" id="CHEBI:58210"/>
        <dbReference type="ChEBI" id="CHEBI:58483"/>
        <dbReference type="ChEBI" id="CHEBI:128753"/>
        <dbReference type="EC" id="1.17.7.3"/>
    </reaction>
</comment>
<dbReference type="InterPro" id="IPR004588">
    <property type="entry name" value="IspG_bac-typ"/>
</dbReference>
<evidence type="ECO:0000259" key="9">
    <source>
        <dbReference type="Pfam" id="PF26540"/>
    </source>
</evidence>
<dbReference type="EC" id="1.17.7.3" evidence="7"/>
<evidence type="ECO:0000256" key="7">
    <source>
        <dbReference type="HAMAP-Rule" id="MF_00159"/>
    </source>
</evidence>
<dbReference type="InterPro" id="IPR058579">
    <property type="entry name" value="IspG_C"/>
</dbReference>
<protein>
    <recommendedName>
        <fullName evidence="7">4-hydroxy-3-methylbut-2-en-1-yl diphosphate synthase (flavodoxin)</fullName>
        <ecNumber evidence="7">1.17.7.3</ecNumber>
    </recommendedName>
    <alternativeName>
        <fullName evidence="7">1-hydroxy-2-methyl-2-(E)-butenyl 4-diphosphate synthase</fullName>
    </alternativeName>
</protein>
<dbReference type="NCBIfam" id="TIGR00612">
    <property type="entry name" value="ispG_gcpE"/>
    <property type="match status" value="1"/>
</dbReference>
<organism evidence="10 11">
    <name type="scientific">Polluticaenibacter yanchengensis</name>
    <dbReference type="NCBI Taxonomy" id="3014562"/>
    <lineage>
        <taxon>Bacteria</taxon>
        <taxon>Pseudomonadati</taxon>
        <taxon>Bacteroidota</taxon>
        <taxon>Chitinophagia</taxon>
        <taxon>Chitinophagales</taxon>
        <taxon>Chitinophagaceae</taxon>
        <taxon>Polluticaenibacter</taxon>
    </lineage>
</organism>
<dbReference type="InterPro" id="IPR017178">
    <property type="entry name" value="IspG_atypical"/>
</dbReference>
<reference evidence="10 11" key="1">
    <citation type="submission" date="2022-12" db="EMBL/GenBank/DDBJ databases">
        <title>Chitinophagaceae gen. sp. nov., a new member of the family Chitinophagaceae, isolated from soil in a chemical factory.</title>
        <authorList>
            <person name="Ke Z."/>
        </authorList>
    </citation>
    <scope>NUCLEOTIDE SEQUENCE [LARGE SCALE GENOMIC DNA]</scope>
    <source>
        <strain evidence="10 11">LY-5</strain>
    </source>
</reference>
<evidence type="ECO:0000256" key="5">
    <source>
        <dbReference type="ARBA" id="ARBA00023014"/>
    </source>
</evidence>
<dbReference type="EMBL" id="JAQGEF010000003">
    <property type="protein sequence ID" value="MDA3613928.1"/>
    <property type="molecule type" value="Genomic_DNA"/>
</dbReference>
<dbReference type="PIRSF" id="PIRSF037336">
    <property type="entry name" value="IspG_like"/>
    <property type="match status" value="1"/>
</dbReference>
<comment type="caution">
    <text evidence="10">The sequence shown here is derived from an EMBL/GenBank/DDBJ whole genome shotgun (WGS) entry which is preliminary data.</text>
</comment>
<comment type="cofactor">
    <cofactor evidence="7">
        <name>[4Fe-4S] cluster</name>
        <dbReference type="ChEBI" id="CHEBI:49883"/>
    </cofactor>
    <text evidence="7">Binds 1 [4Fe-4S] cluster.</text>
</comment>
<evidence type="ECO:0000256" key="3">
    <source>
        <dbReference type="ARBA" id="ARBA00023002"/>
    </source>
</evidence>
<keyword evidence="4 7" id="KW-0408">Iron</keyword>
<dbReference type="InterPro" id="IPR058578">
    <property type="entry name" value="IspG_TIM"/>
</dbReference>
<comment type="similarity">
    <text evidence="7">Belongs to the IspG family.</text>
</comment>
<evidence type="ECO:0000256" key="4">
    <source>
        <dbReference type="ARBA" id="ARBA00023004"/>
    </source>
</evidence>
<feature type="binding site" evidence="7">
    <location>
        <position position="571"/>
    </location>
    <ligand>
        <name>[4Fe-4S] cluster</name>
        <dbReference type="ChEBI" id="CHEBI:49883"/>
    </ligand>
</feature>
<keyword evidence="11" id="KW-1185">Reference proteome</keyword>
<evidence type="ECO:0000256" key="6">
    <source>
        <dbReference type="ARBA" id="ARBA00023229"/>
    </source>
</evidence>
<keyword evidence="6 7" id="KW-0414">Isoprene biosynthesis</keyword>
<evidence type="ECO:0000259" key="8">
    <source>
        <dbReference type="Pfam" id="PF04551"/>
    </source>
</evidence>
<dbReference type="InterPro" id="IPR045854">
    <property type="entry name" value="NO2/SO3_Rdtase_4Fe4S_sf"/>
</dbReference>
<evidence type="ECO:0000313" key="11">
    <source>
        <dbReference type="Proteomes" id="UP001210231"/>
    </source>
</evidence>
<feature type="binding site" evidence="7">
    <location>
        <position position="612"/>
    </location>
    <ligand>
        <name>[4Fe-4S] cluster</name>
        <dbReference type="ChEBI" id="CHEBI:49883"/>
    </ligand>
</feature>
<dbReference type="PANTHER" id="PTHR30454:SF0">
    <property type="entry name" value="4-HYDROXY-3-METHYLBUT-2-EN-1-YL DIPHOSPHATE SYNTHASE (FERREDOXIN), CHLOROPLASTIC"/>
    <property type="match status" value="1"/>
</dbReference>
<sequence>MQLYTEDLFNYKRLKTREVNVGGLLIGNGNPIRVQTMTTTDTMDTKATVEQTIRCIEAGSELVRITAPSKKEAENLLNIKNELNKQGYHTPLIADIHFTPNAAEIAARLIEKVRVNPGNYVDKKKFEQIEYTDSEYQEEIDRIQQRFTPLVKICKEYGTAMRIGTNHGSLSDRIMSRYGDTPMGMVESAMEFLRIARYESYYNIILSMKASNPQVMVQAYRLLIQKMDEEFGEIYPLHLGVTEAGDGEDGRIKSAIGIGTLLEDGIGDTIRVSLTEDPELEIPVCRDIVKRYTKATDITDRPTNEKINLPYSPFVYKRRKTFAVQNIGEGKVPVVIADLSKQATISTDSLSSIGYSYSEALDKWTIGDMAADFVFVNDKSVEFNLPGTLQVITTPEIAALKNNNQFIPIFYSTEEYNNSPYKHTGLNFVFVDIDNGIDENSFNAVTNASNVVLCLSSQKTNAMQQIRKAFIYLEQNDIKNPAVIVVDSNWQTADEHLIHYGTEAGALLLDGFGDGLCIGMTKDAYNSFNNVNTGGRNYNTNKTAEQFMNNTAFGILQATRTRISKTEYISCPSCGRTLFELQETTAKIRAKTNHLKGVKIAIMGCIVNGPGEMADADFGYVGSGVGKITLYKGKEVVKKNIDSEIAVDELINLLKENDVWLEPKSIN</sequence>
<dbReference type="Pfam" id="PF26540">
    <property type="entry name" value="GcpE_C"/>
    <property type="match status" value="1"/>
</dbReference>
<name>A0ABT4UGM1_9BACT</name>
<comment type="function">
    <text evidence="7">Converts 2C-methyl-D-erythritol 2,4-cyclodiphosphate (ME-2,4cPP) into 1-hydroxy-2-methyl-2-(E)-butenyl 4-diphosphate.</text>
</comment>
<feature type="domain" description="IspG C-terminal" evidence="9">
    <location>
        <begin position="567"/>
        <end position="655"/>
    </location>
</feature>
<dbReference type="Gene3D" id="3.30.413.10">
    <property type="entry name" value="Sulfite Reductase Hemoprotein, domain 1"/>
    <property type="match status" value="1"/>
</dbReference>
<dbReference type="SUPFAM" id="SSF56014">
    <property type="entry name" value="Nitrite and sulphite reductase 4Fe-4S domain-like"/>
    <property type="match status" value="1"/>
</dbReference>
<accession>A0ABT4UGM1</accession>